<evidence type="ECO:0000256" key="1">
    <source>
        <dbReference type="ARBA" id="ARBA00010928"/>
    </source>
</evidence>
<dbReference type="InterPro" id="IPR000683">
    <property type="entry name" value="Gfo/Idh/MocA-like_OxRdtase_N"/>
</dbReference>
<evidence type="ECO:0000256" key="2">
    <source>
        <dbReference type="ARBA" id="ARBA00023002"/>
    </source>
</evidence>
<dbReference type="HOGENOM" id="CLU_023194_3_1_1"/>
<comment type="similarity">
    <text evidence="1">Belongs to the Gfo/Idh/MocA family.</text>
</comment>
<sequence length="347" mass="38352">MAPLKVGFVGTGIFASDFHLPALQAIPEHFTPYSATNRTKSKAEKFAEKAKIDGSKVYDTIEELVKDDQVDFIDALVPVQHNYQVIKTAVDAGKPIIIEKPLAASLEDAKKIVELDKSTKVPILIAEQWVYFKAIELIKERLTKIGDVVSFTHKAIQQWNPNSPFLQTKWRQNPEHIGGFLSDGGVHQIALLTEVLGNIESVSANTRQLRDISGDDDILFSSVKLASGAIGTYTYSTVFANNKPESSLIIYGTNGSIYLDYTDKDHITIDTYVGETTSTNPQHIEFKEDLFSEGIQYEFENLYEAITSNDKSILKATPAKSFHHYAFFVAAIESSKDGGGAVKVAQL</sequence>
<dbReference type="SUPFAM" id="SSF55347">
    <property type="entry name" value="Glyceraldehyde-3-phosphate dehydrogenase-like, C-terminal domain"/>
    <property type="match status" value="1"/>
</dbReference>
<dbReference type="GO" id="GO:0000166">
    <property type="term" value="F:nucleotide binding"/>
    <property type="evidence" value="ECO:0007669"/>
    <property type="project" value="InterPro"/>
</dbReference>
<dbReference type="STRING" id="1206466.K0KM18"/>
<accession>K0KM18</accession>
<dbReference type="GO" id="GO:0047837">
    <property type="term" value="F:D-xylose 1-dehydrogenase (NADP+) activity"/>
    <property type="evidence" value="ECO:0007669"/>
    <property type="project" value="UniProtKB-EC"/>
</dbReference>
<dbReference type="InterPro" id="IPR036291">
    <property type="entry name" value="NAD(P)-bd_dom_sf"/>
</dbReference>
<evidence type="ECO:0000313" key="5">
    <source>
        <dbReference type="EMBL" id="CCH42414.1"/>
    </source>
</evidence>
<keyword evidence="6" id="KW-1185">Reference proteome</keyword>
<dbReference type="PANTHER" id="PTHR43708:SF5">
    <property type="entry name" value="CONSERVED EXPRESSED OXIDOREDUCTASE (EUROFUNG)-RELATED"/>
    <property type="match status" value="1"/>
</dbReference>
<proteinExistence type="inferred from homology"/>
<organism evidence="5 6">
    <name type="scientific">Wickerhamomyces ciferrii (strain ATCC 14091 / BCRC 22168 / CBS 111 / JCM 3599 / NBRC 0793 / NRRL Y-1031 F-60-10)</name>
    <name type="common">Yeast</name>
    <name type="synonym">Pichia ciferrii</name>
    <dbReference type="NCBI Taxonomy" id="1206466"/>
    <lineage>
        <taxon>Eukaryota</taxon>
        <taxon>Fungi</taxon>
        <taxon>Dikarya</taxon>
        <taxon>Ascomycota</taxon>
        <taxon>Saccharomycotina</taxon>
        <taxon>Saccharomycetes</taxon>
        <taxon>Phaffomycetales</taxon>
        <taxon>Wickerhamomycetaceae</taxon>
        <taxon>Wickerhamomyces</taxon>
    </lineage>
</organism>
<dbReference type="InterPro" id="IPR051317">
    <property type="entry name" value="Gfo/Idh/MocA_oxidoreduct"/>
</dbReference>
<dbReference type="Gene3D" id="3.30.360.10">
    <property type="entry name" value="Dihydrodipicolinate Reductase, domain 2"/>
    <property type="match status" value="1"/>
</dbReference>
<dbReference type="Pfam" id="PF02894">
    <property type="entry name" value="GFO_IDH_MocA_C"/>
    <property type="match status" value="1"/>
</dbReference>
<protein>
    <submittedName>
        <fullName evidence="5">Trans-1,2-dihydrobenzene-1,2-diol dehydrogenase</fullName>
        <ecNumber evidence="5">1.1.1.179</ecNumber>
    </submittedName>
</protein>
<evidence type="ECO:0000259" key="3">
    <source>
        <dbReference type="Pfam" id="PF01408"/>
    </source>
</evidence>
<dbReference type="InterPro" id="IPR004104">
    <property type="entry name" value="Gfo/Idh/MocA-like_OxRdtase_C"/>
</dbReference>
<dbReference type="EC" id="1.1.1.179" evidence="5"/>
<reference evidence="5 6" key="1">
    <citation type="journal article" date="2012" name="Eukaryot. Cell">
        <title>Draft genome sequence of Wickerhamomyces ciferrii NRRL Y-1031 F-60-10.</title>
        <authorList>
            <person name="Schneider J."/>
            <person name="Andrea H."/>
            <person name="Blom J."/>
            <person name="Jaenicke S."/>
            <person name="Ruckert C."/>
            <person name="Schorsch C."/>
            <person name="Szczepanowski R."/>
            <person name="Farwick M."/>
            <person name="Goesmann A."/>
            <person name="Puhler A."/>
            <person name="Schaffer S."/>
            <person name="Tauch A."/>
            <person name="Kohler T."/>
            <person name="Brinkrolf K."/>
        </authorList>
    </citation>
    <scope>NUCLEOTIDE SEQUENCE [LARGE SCALE GENOMIC DNA]</scope>
    <source>
        <strain evidence="6">ATCC 14091 / BCRC 22168 / CBS 111 / JCM 3599 / NBRC 0793 / NRRL Y-1031 F-60-10</strain>
    </source>
</reference>
<dbReference type="Pfam" id="PF01408">
    <property type="entry name" value="GFO_IDH_MocA"/>
    <property type="match status" value="1"/>
</dbReference>
<feature type="domain" description="Gfo/Idh/MocA-like oxidoreductase N-terminal" evidence="3">
    <location>
        <begin position="4"/>
        <end position="122"/>
    </location>
</feature>
<dbReference type="Proteomes" id="UP000009328">
    <property type="component" value="Unassembled WGS sequence"/>
</dbReference>
<dbReference type="eggNOG" id="KOG2742">
    <property type="taxonomic scope" value="Eukaryota"/>
</dbReference>
<feature type="domain" description="Gfo/Idh/MocA-like oxidoreductase C-terminal" evidence="4">
    <location>
        <begin position="142"/>
        <end position="343"/>
    </location>
</feature>
<gene>
    <name evidence="5" type="ORF">BN7_1959</name>
</gene>
<dbReference type="SUPFAM" id="SSF51735">
    <property type="entry name" value="NAD(P)-binding Rossmann-fold domains"/>
    <property type="match status" value="1"/>
</dbReference>
<dbReference type="InParanoid" id="K0KM18"/>
<comment type="caution">
    <text evidence="5">The sequence shown here is derived from an EMBL/GenBank/DDBJ whole genome shotgun (WGS) entry which is preliminary data.</text>
</comment>
<dbReference type="AlphaFoldDB" id="K0KM18"/>
<name>K0KM18_WICCF</name>
<dbReference type="PANTHER" id="PTHR43708">
    <property type="entry name" value="CONSERVED EXPRESSED OXIDOREDUCTASE (EUROFUNG)"/>
    <property type="match status" value="1"/>
</dbReference>
<evidence type="ECO:0000259" key="4">
    <source>
        <dbReference type="Pfam" id="PF02894"/>
    </source>
</evidence>
<evidence type="ECO:0000313" key="6">
    <source>
        <dbReference type="Proteomes" id="UP000009328"/>
    </source>
</evidence>
<dbReference type="EMBL" id="CAIF01000043">
    <property type="protein sequence ID" value="CCH42414.1"/>
    <property type="molecule type" value="Genomic_DNA"/>
</dbReference>
<keyword evidence="2 5" id="KW-0560">Oxidoreductase</keyword>
<dbReference type="Gene3D" id="3.40.50.720">
    <property type="entry name" value="NAD(P)-binding Rossmann-like Domain"/>
    <property type="match status" value="1"/>
</dbReference>